<dbReference type="AlphaFoldDB" id="A0A369JD28"/>
<dbReference type="Proteomes" id="UP000076154">
    <property type="component" value="Unassembled WGS sequence"/>
</dbReference>
<evidence type="ECO:0000313" key="1">
    <source>
        <dbReference type="EMBL" id="RDB19232.1"/>
    </source>
</evidence>
<dbReference type="OrthoDB" id="3232941at2759"/>
<dbReference type="InParanoid" id="A0A369JD28"/>
<dbReference type="Pfam" id="PF18759">
    <property type="entry name" value="Plavaka"/>
    <property type="match status" value="1"/>
</dbReference>
<keyword evidence="2" id="KW-1185">Reference proteome</keyword>
<protein>
    <submittedName>
        <fullName evidence="1">Uncharacterized protein</fullName>
    </submittedName>
</protein>
<reference evidence="1" key="1">
    <citation type="submission" date="2018-04" db="EMBL/GenBank/DDBJ databases">
        <title>Whole genome sequencing of Hypsizygus marmoreus.</title>
        <authorList>
            <person name="Choi I.-G."/>
            <person name="Min B."/>
            <person name="Kim J.-G."/>
            <person name="Kim S."/>
            <person name="Oh Y.-L."/>
            <person name="Kong W.-S."/>
            <person name="Park H."/>
            <person name="Jeong J."/>
            <person name="Song E.-S."/>
        </authorList>
    </citation>
    <scope>NUCLEOTIDE SEQUENCE [LARGE SCALE GENOMIC DNA]</scope>
    <source>
        <strain evidence="1">51987-8</strain>
    </source>
</reference>
<comment type="caution">
    <text evidence="1">The sequence shown here is derived from an EMBL/GenBank/DDBJ whole genome shotgun (WGS) entry which is preliminary data.</text>
</comment>
<sequence length="237" mass="26383">MDIITSSLKSAERDGVAMVDSDGNFRLVHTPLASWIADYQEQLLIACVPSKQSPVTQALSKQFGDVRLHRAYPTRPGETLEIFWKTCQALDLSGVHQPAWRNWGKHVHRSFSLMMLSTGSINFSLITSCNGQSISWVAMSSTSTNGLAAPCWCPPLGSGNFHVKQVTGREHRELERVFVATIAGAIPDYAHRGMRALMDAIFIAQNLPFYEDTIYGFTEALREFHFYKSEIIATGGR</sequence>
<name>A0A369JD28_HYPMA</name>
<evidence type="ECO:0000313" key="2">
    <source>
        <dbReference type="Proteomes" id="UP000076154"/>
    </source>
</evidence>
<accession>A0A369JD28</accession>
<proteinExistence type="predicted"/>
<organism evidence="1 2">
    <name type="scientific">Hypsizygus marmoreus</name>
    <name type="common">White beech mushroom</name>
    <name type="synonym">Agaricus marmoreus</name>
    <dbReference type="NCBI Taxonomy" id="39966"/>
    <lineage>
        <taxon>Eukaryota</taxon>
        <taxon>Fungi</taxon>
        <taxon>Dikarya</taxon>
        <taxon>Basidiomycota</taxon>
        <taxon>Agaricomycotina</taxon>
        <taxon>Agaricomycetes</taxon>
        <taxon>Agaricomycetidae</taxon>
        <taxon>Agaricales</taxon>
        <taxon>Tricholomatineae</taxon>
        <taxon>Lyophyllaceae</taxon>
        <taxon>Hypsizygus</taxon>
    </lineage>
</organism>
<gene>
    <name evidence="1" type="ORF">Hypma_013495</name>
</gene>
<dbReference type="EMBL" id="LUEZ02000080">
    <property type="protein sequence ID" value="RDB19232.1"/>
    <property type="molecule type" value="Genomic_DNA"/>
</dbReference>
<dbReference type="InterPro" id="IPR041078">
    <property type="entry name" value="Plavaka"/>
</dbReference>